<gene>
    <name evidence="5" type="ORF">Thini_2577</name>
</gene>
<sequence>MVSSPSVSAETVRFERKRPDVYGDAHPKALLKAIHEDGEFLKPLENQHVASIDQFTPDMLLQLFRLAAKYESNPERFSTALQGKILISAFYEPSTRTRLSFESAWHRLGGDIMSITDRSSTGIAKGESLEDVAEMFNNYGDCVVLRDSNDASVHRMMNTLRIPIINAGNGIDEHPTQAMADLYTIFKWRPELIEKDLPAEQRIRIGIIGVPSKMRTVRSLLKIIAHFPEMVSEISIIHDKREREIFAAGQREALEAKGLTINTYTDMQDVLPELDVVYINAIAWIGDDYETFGNSFKLSKASPFKPDAIVLHPLARGDELATDLDGTPHNWYFSQARGAVFLRKALLTCMVQRAERVMDVI</sequence>
<dbReference type="GO" id="GO:0004070">
    <property type="term" value="F:aspartate carbamoyltransferase activity"/>
    <property type="evidence" value="ECO:0007669"/>
    <property type="project" value="UniProtKB-EC"/>
</dbReference>
<feature type="domain" description="Aspartate/ornithine carbamoyltransferase carbamoyl-P binding" evidence="4">
    <location>
        <begin position="47"/>
        <end position="185"/>
    </location>
</feature>
<dbReference type="PRINTS" id="PR00100">
    <property type="entry name" value="AOTCASE"/>
</dbReference>
<reference evidence="6" key="1">
    <citation type="journal article" date="2011" name="Stand. Genomic Sci.">
        <title>Genome sequence of the filamentous, gliding Thiothrix nivea neotype strain (JP2(T)).</title>
        <authorList>
            <person name="Lapidus A."/>
            <person name="Nolan M."/>
            <person name="Lucas S."/>
            <person name="Glavina Del Rio T."/>
            <person name="Tice H."/>
            <person name="Cheng J.F."/>
            <person name="Tapia R."/>
            <person name="Han C."/>
            <person name="Goodwin L."/>
            <person name="Pitluck S."/>
            <person name="Liolios K."/>
            <person name="Pagani I."/>
            <person name="Ivanova N."/>
            <person name="Huntemann M."/>
            <person name="Mavromatis K."/>
            <person name="Mikhailova N."/>
            <person name="Pati A."/>
            <person name="Chen A."/>
            <person name="Palaniappan K."/>
            <person name="Land M."/>
            <person name="Brambilla E.M."/>
            <person name="Rohde M."/>
            <person name="Abt B."/>
            <person name="Verbarg S."/>
            <person name="Goker M."/>
            <person name="Bristow J."/>
            <person name="Eisen J.A."/>
            <person name="Markowitz V."/>
            <person name="Hugenholtz P."/>
            <person name="Kyrpides N.C."/>
            <person name="Klenk H.P."/>
            <person name="Woyke T."/>
        </authorList>
    </citation>
    <scope>NUCLEOTIDE SEQUENCE [LARGE SCALE GENOMIC DNA]</scope>
    <source>
        <strain evidence="6">ATCC 35100 / DSM 5205 / JP2</strain>
    </source>
</reference>
<dbReference type="GO" id="GO:0016597">
    <property type="term" value="F:amino acid binding"/>
    <property type="evidence" value="ECO:0007669"/>
    <property type="project" value="InterPro"/>
</dbReference>
<accession>A0A656HFA2</accession>
<dbReference type="AlphaFoldDB" id="A0A656HFA2"/>
<evidence type="ECO:0000256" key="1">
    <source>
        <dbReference type="ARBA" id="ARBA00022679"/>
    </source>
</evidence>
<dbReference type="PANTHER" id="PTHR45753:SF6">
    <property type="entry name" value="ASPARTATE CARBAMOYLTRANSFERASE"/>
    <property type="match status" value="1"/>
</dbReference>
<keyword evidence="6" id="KW-1185">Reference proteome</keyword>
<dbReference type="InterPro" id="IPR006131">
    <property type="entry name" value="Asp_carbamoyltransf_Asp/Orn-bd"/>
</dbReference>
<organism evidence="5 6">
    <name type="scientific">Thiothrix nivea (strain ATCC 35100 / DSM 5205 / JP2)</name>
    <dbReference type="NCBI Taxonomy" id="870187"/>
    <lineage>
        <taxon>Bacteria</taxon>
        <taxon>Pseudomonadati</taxon>
        <taxon>Pseudomonadota</taxon>
        <taxon>Gammaproteobacteria</taxon>
        <taxon>Thiotrichales</taxon>
        <taxon>Thiotrichaceae</taxon>
        <taxon>Thiothrix</taxon>
    </lineage>
</organism>
<evidence type="ECO:0000313" key="6">
    <source>
        <dbReference type="Proteomes" id="UP000005317"/>
    </source>
</evidence>
<dbReference type="OrthoDB" id="9774690at2"/>
<dbReference type="Pfam" id="PF02729">
    <property type="entry name" value="OTCace_N"/>
    <property type="match status" value="1"/>
</dbReference>
<evidence type="ECO:0000259" key="4">
    <source>
        <dbReference type="Pfam" id="PF02729"/>
    </source>
</evidence>
<dbReference type="GO" id="GO:0006520">
    <property type="term" value="P:amino acid metabolic process"/>
    <property type="evidence" value="ECO:0007669"/>
    <property type="project" value="InterPro"/>
</dbReference>
<evidence type="ECO:0000259" key="3">
    <source>
        <dbReference type="Pfam" id="PF00185"/>
    </source>
</evidence>
<dbReference type="PRINTS" id="PR00101">
    <property type="entry name" value="ATCASE"/>
</dbReference>
<evidence type="ECO:0000313" key="5">
    <source>
        <dbReference type="EMBL" id="EIJ35117.1"/>
    </source>
</evidence>
<dbReference type="EMBL" id="JH651384">
    <property type="protein sequence ID" value="EIJ35117.1"/>
    <property type="molecule type" value="Genomic_DNA"/>
</dbReference>
<dbReference type="UniPathway" id="UPA00070">
    <property type="reaction ID" value="UER00116"/>
</dbReference>
<feature type="domain" description="Aspartate/ornithine carbamoyltransferase Asp/Orn-binding" evidence="3">
    <location>
        <begin position="203"/>
        <end position="349"/>
    </location>
</feature>
<dbReference type="RefSeq" id="WP_002709029.1">
    <property type="nucleotide sequence ID" value="NZ_JH651384.1"/>
</dbReference>
<keyword evidence="1 2" id="KW-0808">Transferase</keyword>
<dbReference type="Gene3D" id="3.40.50.1370">
    <property type="entry name" value="Aspartate/ornithine carbamoyltransferase"/>
    <property type="match status" value="2"/>
</dbReference>
<dbReference type="PROSITE" id="PS00097">
    <property type="entry name" value="CARBAMOYLTRANSFERASE"/>
    <property type="match status" value="1"/>
</dbReference>
<dbReference type="Proteomes" id="UP000005317">
    <property type="component" value="Unassembled WGS sequence"/>
</dbReference>
<dbReference type="Pfam" id="PF00185">
    <property type="entry name" value="OTCace"/>
    <property type="match status" value="1"/>
</dbReference>
<dbReference type="EC" id="2.1.3.2" evidence="5"/>
<dbReference type="InterPro" id="IPR036901">
    <property type="entry name" value="Asp/Orn_carbamoylTrfase_sf"/>
</dbReference>
<dbReference type="SUPFAM" id="SSF53671">
    <property type="entry name" value="Aspartate/ornithine carbamoyltransferase"/>
    <property type="match status" value="1"/>
</dbReference>
<comment type="similarity">
    <text evidence="2">Belongs to the aspartate/ornithine carbamoyltransferase superfamily.</text>
</comment>
<proteinExistence type="inferred from homology"/>
<name>A0A656HFA2_THINJ</name>
<dbReference type="InterPro" id="IPR006132">
    <property type="entry name" value="Asp/Orn_carbamoyltranf_P-bd"/>
</dbReference>
<evidence type="ECO:0000256" key="2">
    <source>
        <dbReference type="RuleBase" id="RU003634"/>
    </source>
</evidence>
<dbReference type="PANTHER" id="PTHR45753">
    <property type="entry name" value="ORNITHINE CARBAMOYLTRANSFERASE, MITOCHONDRIAL"/>
    <property type="match status" value="1"/>
</dbReference>
<protein>
    <submittedName>
        <fullName evidence="5">Aspartate carbamoyltransferase</fullName>
        <ecNumber evidence="5">2.1.3.2</ecNumber>
    </submittedName>
</protein>
<dbReference type="GO" id="GO:0044205">
    <property type="term" value="P:'de novo' UMP biosynthetic process"/>
    <property type="evidence" value="ECO:0007669"/>
    <property type="project" value="UniProtKB-UniPathway"/>
</dbReference>
<dbReference type="GO" id="GO:0005829">
    <property type="term" value="C:cytosol"/>
    <property type="evidence" value="ECO:0007669"/>
    <property type="project" value="TreeGrafter"/>
</dbReference>
<dbReference type="InterPro" id="IPR006130">
    <property type="entry name" value="Asp/Orn_carbamoylTrfase"/>
</dbReference>